<protein>
    <recommendedName>
        <fullName evidence="5">Secreted protein</fullName>
    </recommendedName>
</protein>
<keyword evidence="2" id="KW-0732">Signal</keyword>
<organism evidence="3 4">
    <name type="scientific">Streptomyces tsukubensis (strain DSM 42081 / NBRC 108919 / NRRL 18488 / 9993)</name>
    <dbReference type="NCBI Taxonomy" id="1114943"/>
    <lineage>
        <taxon>Bacteria</taxon>
        <taxon>Bacillati</taxon>
        <taxon>Actinomycetota</taxon>
        <taxon>Actinomycetes</taxon>
        <taxon>Kitasatosporales</taxon>
        <taxon>Streptomycetaceae</taxon>
        <taxon>Streptomyces</taxon>
    </lineage>
</organism>
<dbReference type="AlphaFoldDB" id="A0A7G3UGP9"/>
<feature type="region of interest" description="Disordered" evidence="1">
    <location>
        <begin position="140"/>
        <end position="211"/>
    </location>
</feature>
<dbReference type="Pfam" id="PF19871">
    <property type="entry name" value="DUF6344"/>
    <property type="match status" value="1"/>
</dbReference>
<feature type="signal peptide" evidence="2">
    <location>
        <begin position="1"/>
        <end position="27"/>
    </location>
</feature>
<evidence type="ECO:0000256" key="1">
    <source>
        <dbReference type="SAM" id="MobiDB-lite"/>
    </source>
</evidence>
<evidence type="ECO:0000256" key="2">
    <source>
        <dbReference type="SAM" id="SignalP"/>
    </source>
</evidence>
<dbReference type="RefSeq" id="WP_130584988.1">
    <property type="nucleotide sequence ID" value="NZ_CP029159.1"/>
</dbReference>
<evidence type="ECO:0008006" key="5">
    <source>
        <dbReference type="Google" id="ProtNLM"/>
    </source>
</evidence>
<dbReference type="EMBL" id="CP029159">
    <property type="protein sequence ID" value="QKM68721.1"/>
    <property type="molecule type" value="Genomic_DNA"/>
</dbReference>
<feature type="region of interest" description="Disordered" evidence="1">
    <location>
        <begin position="44"/>
        <end position="95"/>
    </location>
</feature>
<feature type="compositionally biased region" description="Basic and acidic residues" evidence="1">
    <location>
        <begin position="84"/>
        <end position="95"/>
    </location>
</feature>
<proteinExistence type="predicted"/>
<dbReference type="Proteomes" id="UP000005940">
    <property type="component" value="Chromosome"/>
</dbReference>
<evidence type="ECO:0000313" key="3">
    <source>
        <dbReference type="EMBL" id="QKM68721.1"/>
    </source>
</evidence>
<accession>A0A7G3UGP9</accession>
<evidence type="ECO:0000313" key="4">
    <source>
        <dbReference type="Proteomes" id="UP000005940"/>
    </source>
</evidence>
<feature type="chain" id="PRO_5038391998" description="Secreted protein" evidence="2">
    <location>
        <begin position="28"/>
        <end position="211"/>
    </location>
</feature>
<sequence>MTAQKVREMWNAVLAALVALLAALGFAAPAAARIQPAGAPAEPVLPTLGADSPAGATAAAEGGAPDQADQADPGRPAAGPDTGQQDRTRSLIPERVRELVRERGGAVRSLLSTLIPSQTQRWHAGPREKSLPPTIKQRIGAEAHGSSPSVRRIPLFDTDAPDAAPEPETAGRASAADGSSGHGAGAGTRDSGRTADRTVVPAARSSFTTAA</sequence>
<feature type="compositionally biased region" description="Low complexity" evidence="1">
    <location>
        <begin position="49"/>
        <end position="83"/>
    </location>
</feature>
<feature type="compositionally biased region" description="Low complexity" evidence="1">
    <location>
        <begin position="157"/>
        <end position="179"/>
    </location>
</feature>
<keyword evidence="4" id="KW-1185">Reference proteome</keyword>
<name>A0A7G3UGP9_STRT9</name>
<gene>
    <name evidence="3" type="ORF">STSU_017610</name>
</gene>
<dbReference type="InterPro" id="IPR045925">
    <property type="entry name" value="DUF6344"/>
</dbReference>
<reference evidence="3 4" key="1">
    <citation type="journal article" date="2012" name="J. Bacteriol.">
        <title>Draft genome of Streptomyces tsukubaensis NRRL 18488, the producer of the clinically important immunosuppressant tacrolimus (FK506).</title>
        <authorList>
            <person name="Barreiro C."/>
            <person name="Prieto C."/>
            <person name="Sola-Landa A."/>
            <person name="Solera E."/>
            <person name="Martinez-Castro M."/>
            <person name="Perez-Redondo R."/>
            <person name="Garcia-Estrada C."/>
            <person name="Aparicio J.F."/>
            <person name="Fernandez-Martinez L.T."/>
            <person name="Santos-Aberturas J."/>
            <person name="Salehi-Najafabadi Z."/>
            <person name="Rodriguez-Garcia A."/>
            <person name="Tauch A."/>
            <person name="Martin J.F."/>
        </authorList>
    </citation>
    <scope>NUCLEOTIDE SEQUENCE [LARGE SCALE GENOMIC DNA]</scope>
    <source>
        <strain evidence="4">DSM 42081 / NBRC 108919 / NRRL 18488 / 9993</strain>
    </source>
</reference>